<feature type="compositionally biased region" description="Polar residues" evidence="1">
    <location>
        <begin position="98"/>
        <end position="113"/>
    </location>
</feature>
<keyword evidence="3" id="KW-1185">Reference proteome</keyword>
<dbReference type="AlphaFoldDB" id="A0A0N0DAV3"/>
<reference evidence="2 3" key="1">
    <citation type="submission" date="2015-04" db="EMBL/GenBank/DDBJ databases">
        <title>The draft genome sequence of Fusarium langsethiae, a T-2/HT-2 mycotoxin producer.</title>
        <authorList>
            <person name="Lysoe E."/>
            <person name="Divon H.H."/>
            <person name="Terzi V."/>
            <person name="Orru L."/>
            <person name="Lamontanara A."/>
            <person name="Kolseth A.-K."/>
            <person name="Frandsen R.J."/>
            <person name="Nielsen K."/>
            <person name="Thrane U."/>
        </authorList>
    </citation>
    <scope>NUCLEOTIDE SEQUENCE [LARGE SCALE GENOMIC DNA]</scope>
    <source>
        <strain evidence="2 3">Fl201059</strain>
    </source>
</reference>
<proteinExistence type="predicted"/>
<evidence type="ECO:0000313" key="2">
    <source>
        <dbReference type="EMBL" id="KPA35821.1"/>
    </source>
</evidence>
<accession>A0A0N0DAV3</accession>
<sequence>MSTNSGEDGFCKFCGHLMNVHTRASSSKCTKCKKRFHVCQALVHNEGKGWRLCDVPCGCGSKYYPSTAKQARPLAPTEYASSHPQYESPPEDEDRTFVSHSSPKASSTLTGNPTYVDVTNNGHYLQFYGHDGELITTVREHWQQTRIDYQGVKVGAWQTVDDMGFSYFTWTLDAHDSQDAGAEAEQSERSLGKKVAHARTLSTESIDPLQWNEEQLEANAVASTMAGLTIGGSSSHQAESSGSRGCVLGSARLDSKGTVVFKREAGGDKVRSLRTSWVKVEGGFIFESKTYGCTFFTKEIKPAKK</sequence>
<organism evidence="2 3">
    <name type="scientific">Fusarium langsethiae</name>
    <dbReference type="NCBI Taxonomy" id="179993"/>
    <lineage>
        <taxon>Eukaryota</taxon>
        <taxon>Fungi</taxon>
        <taxon>Dikarya</taxon>
        <taxon>Ascomycota</taxon>
        <taxon>Pezizomycotina</taxon>
        <taxon>Sordariomycetes</taxon>
        <taxon>Hypocreomycetidae</taxon>
        <taxon>Hypocreales</taxon>
        <taxon>Nectriaceae</taxon>
        <taxon>Fusarium</taxon>
    </lineage>
</organism>
<evidence type="ECO:0000313" key="3">
    <source>
        <dbReference type="Proteomes" id="UP000037904"/>
    </source>
</evidence>
<evidence type="ECO:0000256" key="1">
    <source>
        <dbReference type="SAM" id="MobiDB-lite"/>
    </source>
</evidence>
<gene>
    <name evidence="2" type="ORF">FLAG1_11457</name>
</gene>
<comment type="caution">
    <text evidence="2">The sequence shown here is derived from an EMBL/GenBank/DDBJ whole genome shotgun (WGS) entry which is preliminary data.</text>
</comment>
<feature type="region of interest" description="Disordered" evidence="1">
    <location>
        <begin position="74"/>
        <end position="113"/>
    </location>
</feature>
<dbReference type="Proteomes" id="UP000037904">
    <property type="component" value="Unassembled WGS sequence"/>
</dbReference>
<protein>
    <submittedName>
        <fullName evidence="2">Uncharacterized protein</fullName>
    </submittedName>
</protein>
<dbReference type="EMBL" id="JXCE01000882">
    <property type="protein sequence ID" value="KPA35821.1"/>
    <property type="molecule type" value="Genomic_DNA"/>
</dbReference>
<name>A0A0N0DAV3_FUSLA</name>